<sequence length="163" mass="18655">MNNAEIISAIATVEEKYQKGDIDKQAFEDTVDSLQLELGDKLDAMAWIIQDTQKDLAVYETEKKRLKDVQGHMQTAKKRIKNLKHYMASLVDQSGAKKIRTEEHIFSARNYTAPLEIDDESQIPEEYFKVTYDVDNTKIRNALKEGKEVPGVHLGTNRQVTIK</sequence>
<evidence type="ECO:0000313" key="2">
    <source>
        <dbReference type="EMBL" id="KGL67093.1"/>
    </source>
</evidence>
<dbReference type="AlphaFoldDB" id="A0A099YDU2"/>
<evidence type="ECO:0000256" key="1">
    <source>
        <dbReference type="SAM" id="Coils"/>
    </source>
</evidence>
<comment type="caution">
    <text evidence="2">The sequence shown here is derived from an EMBL/GenBank/DDBJ whole genome shotgun (WGS) entry which is preliminary data.</text>
</comment>
<evidence type="ECO:0000313" key="3">
    <source>
        <dbReference type="Proteomes" id="UP000030001"/>
    </source>
</evidence>
<organism evidence="2 3">
    <name type="scientific">Limosilactobacillus mucosae</name>
    <name type="common">Lactobacillus mucosae</name>
    <dbReference type="NCBI Taxonomy" id="97478"/>
    <lineage>
        <taxon>Bacteria</taxon>
        <taxon>Bacillati</taxon>
        <taxon>Bacillota</taxon>
        <taxon>Bacilli</taxon>
        <taxon>Lactobacillales</taxon>
        <taxon>Lactobacillaceae</taxon>
        <taxon>Limosilactobacillus</taxon>
    </lineage>
</organism>
<dbReference type="InterPro" id="IPR008840">
    <property type="entry name" value="Sipho_Gp157"/>
</dbReference>
<dbReference type="EMBL" id="JROC01000028">
    <property type="protein sequence ID" value="KGL67093.1"/>
    <property type="molecule type" value="Genomic_DNA"/>
</dbReference>
<gene>
    <name evidence="2" type="ORF">LX03_03870</name>
</gene>
<protein>
    <recommendedName>
        <fullName evidence="4">Siphovirus Gp157 family protein</fullName>
    </recommendedName>
</protein>
<dbReference type="Pfam" id="PF05565">
    <property type="entry name" value="Sipho_Gp157"/>
    <property type="match status" value="1"/>
</dbReference>
<reference evidence="2 3" key="1">
    <citation type="submission" date="2014-09" db="EMBL/GenBank/DDBJ databases">
        <title>Lactobacillus mucosae CRL573 Genome Sequencing.</title>
        <authorList>
            <person name="Bleckwedel J."/>
            <person name="Teran L.C."/>
            <person name="Bonacina J."/>
            <person name="Saavedra L."/>
            <person name="Mozzi F.B."/>
            <person name="Raya R.R."/>
        </authorList>
    </citation>
    <scope>NUCLEOTIDE SEQUENCE [LARGE SCALE GENOMIC DNA]</scope>
    <source>
        <strain evidence="2 3">CRL573</strain>
    </source>
</reference>
<name>A0A099YDU2_LIMMU</name>
<proteinExistence type="predicted"/>
<dbReference type="Proteomes" id="UP000030001">
    <property type="component" value="Unassembled WGS sequence"/>
</dbReference>
<evidence type="ECO:0008006" key="4">
    <source>
        <dbReference type="Google" id="ProtNLM"/>
    </source>
</evidence>
<feature type="coiled-coil region" evidence="1">
    <location>
        <begin position="49"/>
        <end position="93"/>
    </location>
</feature>
<accession>A0A099YDU2</accession>
<keyword evidence="1" id="KW-0175">Coiled coil</keyword>